<evidence type="ECO:0000256" key="2">
    <source>
        <dbReference type="ARBA" id="ARBA00005885"/>
    </source>
</evidence>
<evidence type="ECO:0000256" key="3">
    <source>
        <dbReference type="ARBA" id="ARBA00022490"/>
    </source>
</evidence>
<dbReference type="Pfam" id="PF06886">
    <property type="entry name" value="TPX2"/>
    <property type="match status" value="1"/>
</dbReference>
<feature type="compositionally biased region" description="Polar residues" evidence="6">
    <location>
        <begin position="11"/>
        <end position="22"/>
    </location>
</feature>
<dbReference type="GO" id="GO:0005874">
    <property type="term" value="C:microtubule"/>
    <property type="evidence" value="ECO:0007669"/>
    <property type="project" value="UniProtKB-KW"/>
</dbReference>
<feature type="compositionally biased region" description="Basic and acidic residues" evidence="6">
    <location>
        <begin position="406"/>
        <end position="416"/>
    </location>
</feature>
<evidence type="ECO:0000313" key="9">
    <source>
        <dbReference type="Proteomes" id="UP001630127"/>
    </source>
</evidence>
<dbReference type="AlphaFoldDB" id="A0ABD2YVQ4"/>
<reference evidence="8 9" key="1">
    <citation type="submission" date="2024-11" db="EMBL/GenBank/DDBJ databases">
        <title>A near-complete genome assembly of Cinchona calisaya.</title>
        <authorList>
            <person name="Lian D.C."/>
            <person name="Zhao X.W."/>
            <person name="Wei L."/>
        </authorList>
    </citation>
    <scope>NUCLEOTIDE SEQUENCE [LARGE SCALE GENOMIC DNA]</scope>
    <source>
        <tissue evidence="8">Nenye</tissue>
    </source>
</reference>
<dbReference type="PANTHER" id="PTHR47067:SF16">
    <property type="entry name" value="TPX2 (TARGETING PROTEIN FOR XKLP2) PROTEIN FAMILY"/>
    <property type="match status" value="1"/>
</dbReference>
<evidence type="ECO:0000256" key="6">
    <source>
        <dbReference type="SAM" id="MobiDB-lite"/>
    </source>
</evidence>
<protein>
    <recommendedName>
        <fullName evidence="7">TPX2 C-terminal domain-containing protein</fullName>
    </recommendedName>
</protein>
<comment type="similarity">
    <text evidence="2">Belongs to the TPX2 family.</text>
</comment>
<dbReference type="Proteomes" id="UP001630127">
    <property type="component" value="Unassembled WGS sequence"/>
</dbReference>
<accession>A0ABD2YVQ4</accession>
<feature type="domain" description="TPX2 C-terminal" evidence="7">
    <location>
        <begin position="383"/>
        <end position="444"/>
    </location>
</feature>
<dbReference type="PANTHER" id="PTHR47067">
    <property type="entry name" value="TPX2 (TARGETING PROTEIN FOR XKLP2) PROTEIN FAMILY-RELATED"/>
    <property type="match status" value="1"/>
</dbReference>
<comment type="subcellular location">
    <subcellularLocation>
        <location evidence="1">Cytoplasm</location>
        <location evidence="1">Cytoskeleton</location>
    </subcellularLocation>
</comment>
<feature type="compositionally biased region" description="Basic and acidic residues" evidence="6">
    <location>
        <begin position="426"/>
        <end position="436"/>
    </location>
</feature>
<sequence length="531" mass="59197">MGESSACLLRSFSQPSPTSQESAEGDPIRRALTSSVSFGRFVSESLAWEKWSSFSQNRYLEEAEKYSKPGSVAEKKAYFEAHYKKIAAKKAAALLEQQNAVVDNIPVVNMTNGNEDNSPIYMEPAQECEHVKTEEMPGENTLNSDFVFCDDANQQSLPKETTMESTQTEGVEQAIEHSMVSENQVELSNQLQDAVNIHDNQEGASTLGDSASSEKKETASSSAKSSKQVHEPKIRSSVKPKVPIYPKQDHATSPFNKTASQSMEKKISTPKSLHMSIDFTSNKTSSPVSQKLVDSRLFKPVTRTSKERSNQQTLIKASMDGISKHVSVVPQPEKRRTKTLLDHSISQSASKDRTSKTPIMQHTSKSKVTCRSRVQSPIVSSSFSLRSEERASKRKEFFQKLEQKLNTKDTENEQHQSKQKVLCTEGKAKDESKDVRQSVSSKAEANADIPFGKKSASIAVKKISMLSCSPKIERKQSSEMQDYNSRPPWKLSTKTDNFRDVMGKNLRPPLHSAKLVPKKNMHENTSPNIQL</sequence>
<dbReference type="EMBL" id="JBJUIK010000012">
    <property type="protein sequence ID" value="KAL3511392.1"/>
    <property type="molecule type" value="Genomic_DNA"/>
</dbReference>
<feature type="region of interest" description="Disordered" evidence="6">
    <location>
        <begin position="473"/>
        <end position="495"/>
    </location>
</feature>
<feature type="region of interest" description="Disordered" evidence="6">
    <location>
        <begin position="1"/>
        <end position="28"/>
    </location>
</feature>
<evidence type="ECO:0000256" key="5">
    <source>
        <dbReference type="ARBA" id="ARBA00023212"/>
    </source>
</evidence>
<gene>
    <name evidence="8" type="ORF">ACH5RR_030793</name>
</gene>
<evidence type="ECO:0000256" key="1">
    <source>
        <dbReference type="ARBA" id="ARBA00004245"/>
    </source>
</evidence>
<dbReference type="InterPro" id="IPR044216">
    <property type="entry name" value="WDL7"/>
</dbReference>
<keyword evidence="3" id="KW-0963">Cytoplasm</keyword>
<feature type="region of interest" description="Disordered" evidence="6">
    <location>
        <begin position="202"/>
        <end position="270"/>
    </location>
</feature>
<keyword evidence="4" id="KW-0493">Microtubule</keyword>
<evidence type="ECO:0000259" key="7">
    <source>
        <dbReference type="Pfam" id="PF06886"/>
    </source>
</evidence>
<organism evidence="8 9">
    <name type="scientific">Cinchona calisaya</name>
    <dbReference type="NCBI Taxonomy" id="153742"/>
    <lineage>
        <taxon>Eukaryota</taxon>
        <taxon>Viridiplantae</taxon>
        <taxon>Streptophyta</taxon>
        <taxon>Embryophyta</taxon>
        <taxon>Tracheophyta</taxon>
        <taxon>Spermatophyta</taxon>
        <taxon>Magnoliopsida</taxon>
        <taxon>eudicotyledons</taxon>
        <taxon>Gunneridae</taxon>
        <taxon>Pentapetalae</taxon>
        <taxon>asterids</taxon>
        <taxon>lamiids</taxon>
        <taxon>Gentianales</taxon>
        <taxon>Rubiaceae</taxon>
        <taxon>Cinchonoideae</taxon>
        <taxon>Cinchoneae</taxon>
        <taxon>Cinchona</taxon>
    </lineage>
</organism>
<evidence type="ECO:0000313" key="8">
    <source>
        <dbReference type="EMBL" id="KAL3511392.1"/>
    </source>
</evidence>
<name>A0ABD2YVQ4_9GENT</name>
<evidence type="ECO:0000256" key="4">
    <source>
        <dbReference type="ARBA" id="ARBA00022701"/>
    </source>
</evidence>
<feature type="region of interest" description="Disordered" evidence="6">
    <location>
        <begin position="330"/>
        <end position="372"/>
    </location>
</feature>
<dbReference type="InterPro" id="IPR027329">
    <property type="entry name" value="TPX2_C"/>
</dbReference>
<proteinExistence type="inferred from homology"/>
<feature type="region of interest" description="Disordered" evidence="6">
    <location>
        <begin position="406"/>
        <end position="444"/>
    </location>
</feature>
<keyword evidence="5" id="KW-0206">Cytoskeleton</keyword>
<feature type="compositionally biased region" description="Polar residues" evidence="6">
    <location>
        <begin position="251"/>
        <end position="262"/>
    </location>
</feature>
<comment type="caution">
    <text evidence="8">The sequence shown here is derived from an EMBL/GenBank/DDBJ whole genome shotgun (WGS) entry which is preliminary data.</text>
</comment>
<keyword evidence="9" id="KW-1185">Reference proteome</keyword>